<reference evidence="2" key="2">
    <citation type="submission" date="2019-10" db="EMBL/GenBank/DDBJ databases">
        <title>A de novo genome assembly of a pear dwarfing rootstock.</title>
        <authorList>
            <person name="Wang F."/>
            <person name="Wang J."/>
            <person name="Li S."/>
            <person name="Zhang Y."/>
            <person name="Fang M."/>
            <person name="Ma L."/>
            <person name="Zhao Y."/>
            <person name="Jiang S."/>
        </authorList>
    </citation>
    <scope>NUCLEOTIDE SEQUENCE [LARGE SCALE GENOMIC DNA]</scope>
</reference>
<proteinExistence type="predicted"/>
<reference evidence="1 2" key="1">
    <citation type="submission" date="2019-09" db="EMBL/GenBank/DDBJ databases">
        <authorList>
            <person name="Ou C."/>
        </authorList>
    </citation>
    <scope>NUCLEOTIDE SEQUENCE [LARGE SCALE GENOMIC DNA]</scope>
    <source>
        <strain evidence="1">S2</strain>
        <tissue evidence="1">Leaf</tissue>
    </source>
</reference>
<dbReference type="EMBL" id="SMOL01000401">
    <property type="protein sequence ID" value="KAB2617001.1"/>
    <property type="molecule type" value="Genomic_DNA"/>
</dbReference>
<dbReference type="AlphaFoldDB" id="A0A5N5GSX1"/>
<evidence type="ECO:0000313" key="2">
    <source>
        <dbReference type="Proteomes" id="UP000327157"/>
    </source>
</evidence>
<name>A0A5N5GSX1_9ROSA</name>
<protein>
    <submittedName>
        <fullName evidence="1">Uncharacterized protein</fullName>
    </submittedName>
</protein>
<dbReference type="Proteomes" id="UP000327157">
    <property type="component" value="Chromosome 15"/>
</dbReference>
<reference evidence="1 2" key="3">
    <citation type="submission" date="2019-11" db="EMBL/GenBank/DDBJ databases">
        <title>A de novo genome assembly of a pear dwarfing rootstock.</title>
        <authorList>
            <person name="Wang F."/>
            <person name="Wang J."/>
            <person name="Li S."/>
            <person name="Zhang Y."/>
            <person name="Fang M."/>
            <person name="Ma L."/>
            <person name="Zhao Y."/>
            <person name="Jiang S."/>
        </authorList>
    </citation>
    <scope>NUCLEOTIDE SEQUENCE [LARGE SCALE GENOMIC DNA]</scope>
    <source>
        <strain evidence="1">S2</strain>
        <tissue evidence="1">Leaf</tissue>
    </source>
</reference>
<accession>A0A5N5GSX1</accession>
<organism evidence="1 2">
    <name type="scientific">Pyrus ussuriensis x Pyrus communis</name>
    <dbReference type="NCBI Taxonomy" id="2448454"/>
    <lineage>
        <taxon>Eukaryota</taxon>
        <taxon>Viridiplantae</taxon>
        <taxon>Streptophyta</taxon>
        <taxon>Embryophyta</taxon>
        <taxon>Tracheophyta</taxon>
        <taxon>Spermatophyta</taxon>
        <taxon>Magnoliopsida</taxon>
        <taxon>eudicotyledons</taxon>
        <taxon>Gunneridae</taxon>
        <taxon>Pentapetalae</taxon>
        <taxon>rosids</taxon>
        <taxon>fabids</taxon>
        <taxon>Rosales</taxon>
        <taxon>Rosaceae</taxon>
        <taxon>Amygdaloideae</taxon>
        <taxon>Maleae</taxon>
        <taxon>Pyrus</taxon>
    </lineage>
</organism>
<keyword evidence="2" id="KW-1185">Reference proteome</keyword>
<comment type="caution">
    <text evidence="1">The sequence shown here is derived from an EMBL/GenBank/DDBJ whole genome shotgun (WGS) entry which is preliminary data.</text>
</comment>
<evidence type="ECO:0000313" key="1">
    <source>
        <dbReference type="EMBL" id="KAB2617001.1"/>
    </source>
</evidence>
<gene>
    <name evidence="1" type="ORF">D8674_012870</name>
</gene>
<sequence>MFYTKRLRRGITSLFDLKNKAYEVSVDVVRASTGPKLSTIGARSIFYLVKKYEYKGSFRSRETLTFSSHEVDQPLLLRYENKYASFSCRWQLRIDQLRGTLPYIVVAWIREEGRAYTSHDGIGKGRAAGVIDRTSIWNLIGGGSLPYGGCQRFESAYL</sequence>